<dbReference type="SUPFAM" id="SSF50156">
    <property type="entry name" value="PDZ domain-like"/>
    <property type="match status" value="1"/>
</dbReference>
<dbReference type="Pfam" id="PF00595">
    <property type="entry name" value="PDZ"/>
    <property type="match status" value="1"/>
</dbReference>
<name>A0A8N1S974_9HYME</name>
<dbReference type="OrthoDB" id="43580at2759"/>
<keyword evidence="2" id="KW-1185">Reference proteome</keyword>
<sequence>KVEKSKLFVVENIVFNVKYITAIKFHKLPSTKIIFIYTGSPADNADTLEVGDEILEVNGRTLENATHNEVIQYIHQCIKSRTICLRVRRRSGNKMEELDGPNAG</sequence>
<evidence type="ECO:0000313" key="2">
    <source>
        <dbReference type="Proteomes" id="UP000504615"/>
    </source>
</evidence>
<dbReference type="PROSITE" id="PS50106">
    <property type="entry name" value="PDZ"/>
    <property type="match status" value="1"/>
</dbReference>
<accession>A0A8N1S974</accession>
<dbReference type="Gene3D" id="2.30.42.10">
    <property type="match status" value="1"/>
</dbReference>
<feature type="non-terminal residue" evidence="3">
    <location>
        <position position="1"/>
    </location>
</feature>
<protein>
    <submittedName>
        <fullName evidence="3">Glutamate receptor-interacting protein 2-like</fullName>
    </submittedName>
</protein>
<dbReference type="GeneID" id="112552801"/>
<dbReference type="SMART" id="SM00228">
    <property type="entry name" value="PDZ"/>
    <property type="match status" value="1"/>
</dbReference>
<dbReference type="RefSeq" id="XP_025074677.1">
    <property type="nucleotide sequence ID" value="XM_025218892.1"/>
</dbReference>
<proteinExistence type="predicted"/>
<gene>
    <name evidence="3" type="primary">LOC112552801</name>
</gene>
<evidence type="ECO:0000259" key="1">
    <source>
        <dbReference type="PROSITE" id="PS50106"/>
    </source>
</evidence>
<feature type="domain" description="PDZ" evidence="1">
    <location>
        <begin position="36"/>
        <end position="74"/>
    </location>
</feature>
<dbReference type="InterPro" id="IPR001478">
    <property type="entry name" value="PDZ"/>
</dbReference>
<dbReference type="CDD" id="cd00136">
    <property type="entry name" value="PDZ_canonical"/>
    <property type="match status" value="1"/>
</dbReference>
<dbReference type="InterPro" id="IPR036034">
    <property type="entry name" value="PDZ_sf"/>
</dbReference>
<dbReference type="Proteomes" id="UP000504615">
    <property type="component" value="Unplaced"/>
</dbReference>
<dbReference type="AlphaFoldDB" id="A0A8N1S974"/>
<reference evidence="3" key="1">
    <citation type="submission" date="2025-08" db="UniProtKB">
        <authorList>
            <consortium name="RefSeq"/>
        </authorList>
    </citation>
    <scope>IDENTIFICATION</scope>
</reference>
<organism evidence="2 3">
    <name type="scientific">Pogonomyrmex barbatus</name>
    <name type="common">red harvester ant</name>
    <dbReference type="NCBI Taxonomy" id="144034"/>
    <lineage>
        <taxon>Eukaryota</taxon>
        <taxon>Metazoa</taxon>
        <taxon>Ecdysozoa</taxon>
        <taxon>Arthropoda</taxon>
        <taxon>Hexapoda</taxon>
        <taxon>Insecta</taxon>
        <taxon>Pterygota</taxon>
        <taxon>Neoptera</taxon>
        <taxon>Endopterygota</taxon>
        <taxon>Hymenoptera</taxon>
        <taxon>Apocrita</taxon>
        <taxon>Aculeata</taxon>
        <taxon>Formicoidea</taxon>
        <taxon>Formicidae</taxon>
        <taxon>Myrmicinae</taxon>
        <taxon>Pogonomyrmex</taxon>
    </lineage>
</organism>
<evidence type="ECO:0000313" key="3">
    <source>
        <dbReference type="RefSeq" id="XP_025074677.1"/>
    </source>
</evidence>